<accession>A0A853D1F2</accession>
<dbReference type="AlphaFoldDB" id="A0A853D1F2"/>
<dbReference type="SMART" id="SM00829">
    <property type="entry name" value="PKS_ER"/>
    <property type="match status" value="1"/>
</dbReference>
<dbReference type="GO" id="GO:0016491">
    <property type="term" value="F:oxidoreductase activity"/>
    <property type="evidence" value="ECO:0007669"/>
    <property type="project" value="InterPro"/>
</dbReference>
<reference evidence="2 3" key="1">
    <citation type="submission" date="2020-07" db="EMBL/GenBank/DDBJ databases">
        <title>Sequencing the genomes of 1000 actinobacteria strains.</title>
        <authorList>
            <person name="Klenk H.-P."/>
        </authorList>
    </citation>
    <scope>NUCLEOTIDE SEQUENCE [LARGE SCALE GENOMIC DNA]</scope>
    <source>
        <strain evidence="2 3">DSM 15165</strain>
    </source>
</reference>
<dbReference type="InterPro" id="IPR013154">
    <property type="entry name" value="ADH-like_N"/>
</dbReference>
<dbReference type="Pfam" id="PF13602">
    <property type="entry name" value="ADH_zinc_N_2"/>
    <property type="match status" value="1"/>
</dbReference>
<gene>
    <name evidence="2" type="ORF">HNR13_003598</name>
</gene>
<dbReference type="Proteomes" id="UP000578352">
    <property type="component" value="Unassembled WGS sequence"/>
</dbReference>
<comment type="caution">
    <text evidence="2">The sequence shown here is derived from an EMBL/GenBank/DDBJ whole genome shotgun (WGS) entry which is preliminary data.</text>
</comment>
<dbReference type="PANTHER" id="PTHR11695">
    <property type="entry name" value="ALCOHOL DEHYDROGENASE RELATED"/>
    <property type="match status" value="1"/>
</dbReference>
<dbReference type="InterPro" id="IPR050700">
    <property type="entry name" value="YIM1/Zinc_Alcohol_DH_Fams"/>
</dbReference>
<sequence length="323" mass="33393">MPKTMRAALLDAAGDATVLRIGEAPTPDRVNAEFLVKVVAAGVNPLDASTRSGLGVFDAIHSFPAVLGHDFSGVVVESPFAAHPLRPGDEVFGMVMVPRFGGSYAEYVSVPSVSLVRKPATLSHIEAAAAPHAALTAWGMVVELAKAHEGQRVLVHAGTGAVGHFAIQFAAYFGAHVIATTPSTNHSWLRALGAAEVVDEAATGYDPTGLGDTVDVVIDPSPELDRATRALALIRPGGLLVLHVPAGVDPGLAEAAEAAGVRATGYTGAPDGSTLAVIARLLETGSVRVHVDRIFPLDEIAEAHRALEHEHTRGAIVLKVAEG</sequence>
<proteinExistence type="predicted"/>
<dbReference type="InterPro" id="IPR036291">
    <property type="entry name" value="NAD(P)-bd_dom_sf"/>
</dbReference>
<dbReference type="Pfam" id="PF08240">
    <property type="entry name" value="ADH_N"/>
    <property type="match status" value="1"/>
</dbReference>
<dbReference type="InterPro" id="IPR011032">
    <property type="entry name" value="GroES-like_sf"/>
</dbReference>
<dbReference type="PANTHER" id="PTHR11695:SF294">
    <property type="entry name" value="RETICULON-4-INTERACTING PROTEIN 1, MITOCHONDRIAL"/>
    <property type="match status" value="1"/>
</dbReference>
<evidence type="ECO:0000313" key="3">
    <source>
        <dbReference type="Proteomes" id="UP000578352"/>
    </source>
</evidence>
<dbReference type="Gene3D" id="3.90.180.10">
    <property type="entry name" value="Medium-chain alcohol dehydrogenases, catalytic domain"/>
    <property type="match status" value="1"/>
</dbReference>
<protein>
    <submittedName>
        <fullName evidence="2">NADPH:quinone reductase-like Zn-dependent oxidoreductase</fullName>
    </submittedName>
</protein>
<dbReference type="Gene3D" id="3.40.50.720">
    <property type="entry name" value="NAD(P)-binding Rossmann-like Domain"/>
    <property type="match status" value="1"/>
</dbReference>
<dbReference type="InterPro" id="IPR020843">
    <property type="entry name" value="ER"/>
</dbReference>
<evidence type="ECO:0000259" key="1">
    <source>
        <dbReference type="SMART" id="SM00829"/>
    </source>
</evidence>
<dbReference type="CDD" id="cd05289">
    <property type="entry name" value="MDR_like_2"/>
    <property type="match status" value="1"/>
</dbReference>
<name>A0A853D1F2_9MICO</name>
<dbReference type="EMBL" id="JACCFL010000001">
    <property type="protein sequence ID" value="NYJ25311.1"/>
    <property type="molecule type" value="Genomic_DNA"/>
</dbReference>
<dbReference type="RefSeq" id="WP_179607977.1">
    <property type="nucleotide sequence ID" value="NZ_BAABEH010000001.1"/>
</dbReference>
<organism evidence="2 3">
    <name type="scientific">Leifsonia shinshuensis</name>
    <dbReference type="NCBI Taxonomy" id="150026"/>
    <lineage>
        <taxon>Bacteria</taxon>
        <taxon>Bacillati</taxon>
        <taxon>Actinomycetota</taxon>
        <taxon>Actinomycetes</taxon>
        <taxon>Micrococcales</taxon>
        <taxon>Microbacteriaceae</taxon>
        <taxon>Leifsonia</taxon>
    </lineage>
</organism>
<dbReference type="SUPFAM" id="SSF50129">
    <property type="entry name" value="GroES-like"/>
    <property type="match status" value="1"/>
</dbReference>
<evidence type="ECO:0000313" key="2">
    <source>
        <dbReference type="EMBL" id="NYJ25311.1"/>
    </source>
</evidence>
<feature type="domain" description="Enoyl reductase (ER)" evidence="1">
    <location>
        <begin position="14"/>
        <end position="318"/>
    </location>
</feature>
<dbReference type="SUPFAM" id="SSF51735">
    <property type="entry name" value="NAD(P)-binding Rossmann-fold domains"/>
    <property type="match status" value="1"/>
</dbReference>